<keyword evidence="2" id="KW-1185">Reference proteome</keyword>
<reference evidence="2" key="1">
    <citation type="journal article" date="2019" name="Int. J. Syst. Evol. Microbiol.">
        <title>The Global Catalogue of Microorganisms (GCM) 10K type strain sequencing project: providing services to taxonomists for standard genome sequencing and annotation.</title>
        <authorList>
            <consortium name="The Broad Institute Genomics Platform"/>
            <consortium name="The Broad Institute Genome Sequencing Center for Infectious Disease"/>
            <person name="Wu L."/>
            <person name="Ma J."/>
        </authorList>
    </citation>
    <scope>NUCLEOTIDE SEQUENCE [LARGE SCALE GENOMIC DNA]</scope>
    <source>
        <strain evidence="2">CCUG 57942</strain>
    </source>
</reference>
<dbReference type="Proteomes" id="UP001597389">
    <property type="component" value="Unassembled WGS sequence"/>
</dbReference>
<name>A0ABW4ZFF3_9BACT</name>
<dbReference type="EMBL" id="JBHUJB010000073">
    <property type="protein sequence ID" value="MFD2160246.1"/>
    <property type="molecule type" value="Genomic_DNA"/>
</dbReference>
<gene>
    <name evidence="1" type="ORF">ACFSW8_15190</name>
</gene>
<dbReference type="RefSeq" id="WP_377178668.1">
    <property type="nucleotide sequence ID" value="NZ_JBHUJB010000073.1"/>
</dbReference>
<evidence type="ECO:0000313" key="1">
    <source>
        <dbReference type="EMBL" id="MFD2160246.1"/>
    </source>
</evidence>
<protein>
    <submittedName>
        <fullName evidence="1">Uncharacterized protein</fullName>
    </submittedName>
</protein>
<organism evidence="1 2">
    <name type="scientific">Rubritalea tangerina</name>
    <dbReference type="NCBI Taxonomy" id="430798"/>
    <lineage>
        <taxon>Bacteria</taxon>
        <taxon>Pseudomonadati</taxon>
        <taxon>Verrucomicrobiota</taxon>
        <taxon>Verrucomicrobiia</taxon>
        <taxon>Verrucomicrobiales</taxon>
        <taxon>Rubritaleaceae</taxon>
        <taxon>Rubritalea</taxon>
    </lineage>
</organism>
<sequence length="144" mass="16644">MNTSKWLLSIILCLVSSTGICEEWTIRGYVDRSGVGYEYKADVLKLKSLKAWQKGTPPPFDLSNLIKKVDAYIIQKYGDVDYIYEEIELNYRKYKSGKDIGFYWLITFDLHDTKRKMELLPVAMLVDGSIIEPQKLPIPDNNTL</sequence>
<proteinExistence type="predicted"/>
<evidence type="ECO:0000313" key="2">
    <source>
        <dbReference type="Proteomes" id="UP001597389"/>
    </source>
</evidence>
<comment type="caution">
    <text evidence="1">The sequence shown here is derived from an EMBL/GenBank/DDBJ whole genome shotgun (WGS) entry which is preliminary data.</text>
</comment>
<accession>A0ABW4ZFF3</accession>